<name>A0A840PJS5_9ACTN</name>
<dbReference type="PANTHER" id="PTHR11496">
    <property type="entry name" value="ALCOHOL DEHYDROGENASE"/>
    <property type="match status" value="1"/>
</dbReference>
<evidence type="ECO:0000256" key="1">
    <source>
        <dbReference type="ARBA" id="ARBA00007358"/>
    </source>
</evidence>
<dbReference type="InterPro" id="IPR001670">
    <property type="entry name" value="ADH_Fe/GldA"/>
</dbReference>
<comment type="similarity">
    <text evidence="1">Belongs to the iron-containing alcohol dehydrogenase family.</text>
</comment>
<dbReference type="Pfam" id="PF25137">
    <property type="entry name" value="ADH_Fe_C"/>
    <property type="match status" value="1"/>
</dbReference>
<evidence type="ECO:0000256" key="2">
    <source>
        <dbReference type="ARBA" id="ARBA00023002"/>
    </source>
</evidence>
<keyword evidence="6" id="KW-1185">Reference proteome</keyword>
<evidence type="ECO:0000259" key="4">
    <source>
        <dbReference type="Pfam" id="PF25137"/>
    </source>
</evidence>
<dbReference type="GO" id="GO:0004022">
    <property type="term" value="F:alcohol dehydrogenase (NAD+) activity"/>
    <property type="evidence" value="ECO:0007669"/>
    <property type="project" value="TreeGrafter"/>
</dbReference>
<dbReference type="Proteomes" id="UP000578449">
    <property type="component" value="Unassembled WGS sequence"/>
</dbReference>
<keyword evidence="2 5" id="KW-0560">Oxidoreductase</keyword>
<dbReference type="Gene3D" id="3.40.50.1970">
    <property type="match status" value="1"/>
</dbReference>
<evidence type="ECO:0000313" key="6">
    <source>
        <dbReference type="Proteomes" id="UP000578449"/>
    </source>
</evidence>
<proteinExistence type="inferred from homology"/>
<dbReference type="GO" id="GO:0046872">
    <property type="term" value="F:metal ion binding"/>
    <property type="evidence" value="ECO:0007669"/>
    <property type="project" value="InterPro"/>
</dbReference>
<reference evidence="5 6" key="1">
    <citation type="submission" date="2020-08" db="EMBL/GenBank/DDBJ databases">
        <title>Genomic Encyclopedia of Type Strains, Phase IV (KMG-IV): sequencing the most valuable type-strain genomes for metagenomic binning, comparative biology and taxonomic classification.</title>
        <authorList>
            <person name="Goeker M."/>
        </authorList>
    </citation>
    <scope>NUCLEOTIDE SEQUENCE [LARGE SCALE GENOMIC DNA]</scope>
    <source>
        <strain evidence="5 6">DSM 45615</strain>
    </source>
</reference>
<organism evidence="5 6">
    <name type="scientific">Thermocatellispora tengchongensis</name>
    <dbReference type="NCBI Taxonomy" id="1073253"/>
    <lineage>
        <taxon>Bacteria</taxon>
        <taxon>Bacillati</taxon>
        <taxon>Actinomycetota</taxon>
        <taxon>Actinomycetes</taxon>
        <taxon>Streptosporangiales</taxon>
        <taxon>Streptosporangiaceae</taxon>
        <taxon>Thermocatellispora</taxon>
    </lineage>
</organism>
<dbReference type="AlphaFoldDB" id="A0A840PJS5"/>
<sequence>MAEDTWSPGNDGVAAFDWASPASGRVVAGPDALARLPGLLSDLGVSRVVLVTSPSMSRSAIFGLAREQVGDRLAGVHPTVTPHTPMEDVRSLRDSAVTRGADCYVAIGGSSVIDAMKAAVWLDRDGAKPRAVAVPATFGGAEVTPRAGVTDSGEKTGLTSERIVPDAVVLDPRVPAALPPGLAHASVANALAHCVEGLAAPDRSPMSDAFYLRSLALIQHGARHLSGRRPVALGAFQAASVLAALPRVRMSAAHAIVHTLSPLLGVSHAVAHGVLCRTVMSYTAPSVGDRHALIAAALDARGTGPAAALDRVTSLLDGLGVPRGLRDAGVRRDRLPLVADALLRASGPPANPRPVRGREGLLRILGHAWSGELPANW</sequence>
<accession>A0A840PJS5</accession>
<dbReference type="Pfam" id="PF00465">
    <property type="entry name" value="Fe-ADH"/>
    <property type="match status" value="1"/>
</dbReference>
<dbReference type="Gene3D" id="1.20.1090.10">
    <property type="entry name" value="Dehydroquinate synthase-like - alpha domain"/>
    <property type="match status" value="1"/>
</dbReference>
<dbReference type="RefSeq" id="WP_185054719.1">
    <property type="nucleotide sequence ID" value="NZ_BAABIX010000002.1"/>
</dbReference>
<dbReference type="PANTHER" id="PTHR11496:SF102">
    <property type="entry name" value="ALCOHOL DEHYDROGENASE 4"/>
    <property type="match status" value="1"/>
</dbReference>
<protein>
    <submittedName>
        <fullName evidence="5">Maleylacetate reductase</fullName>
        <ecNumber evidence="5">1.3.1.32</ecNumber>
    </submittedName>
</protein>
<comment type="caution">
    <text evidence="5">The sequence shown here is derived from an EMBL/GenBank/DDBJ whole genome shotgun (WGS) entry which is preliminary data.</text>
</comment>
<feature type="domain" description="Fe-containing alcohol dehydrogenase-like C-terminal" evidence="4">
    <location>
        <begin position="186"/>
        <end position="365"/>
    </location>
</feature>
<evidence type="ECO:0000259" key="3">
    <source>
        <dbReference type="Pfam" id="PF00465"/>
    </source>
</evidence>
<dbReference type="SUPFAM" id="SSF56796">
    <property type="entry name" value="Dehydroquinate synthase-like"/>
    <property type="match status" value="1"/>
</dbReference>
<dbReference type="InterPro" id="IPR039697">
    <property type="entry name" value="Alcohol_dehydrogenase_Fe"/>
</dbReference>
<dbReference type="InterPro" id="IPR056798">
    <property type="entry name" value="ADH_Fe_C"/>
</dbReference>
<evidence type="ECO:0000313" key="5">
    <source>
        <dbReference type="EMBL" id="MBB5137830.1"/>
    </source>
</evidence>
<feature type="domain" description="Alcohol dehydrogenase iron-type/glycerol dehydrogenase GldA" evidence="3">
    <location>
        <begin position="25"/>
        <end position="172"/>
    </location>
</feature>
<dbReference type="EC" id="1.3.1.32" evidence="5"/>
<dbReference type="EMBL" id="JACHGN010000020">
    <property type="protein sequence ID" value="MBB5137830.1"/>
    <property type="molecule type" value="Genomic_DNA"/>
</dbReference>
<dbReference type="GO" id="GO:0018506">
    <property type="term" value="F:maleylacetate reductase activity"/>
    <property type="evidence" value="ECO:0007669"/>
    <property type="project" value="UniProtKB-EC"/>
</dbReference>
<gene>
    <name evidence="5" type="ORF">HNP84_007583</name>
</gene>